<feature type="non-terminal residue" evidence="2">
    <location>
        <position position="60"/>
    </location>
</feature>
<comment type="caution">
    <text evidence="2">The sequence shown here is derived from an EMBL/GenBank/DDBJ whole genome shotgun (WGS) entry which is preliminary data.</text>
</comment>
<evidence type="ECO:0000256" key="1">
    <source>
        <dbReference type="SAM" id="Phobius"/>
    </source>
</evidence>
<keyword evidence="1" id="KW-0472">Membrane</keyword>
<gene>
    <name evidence="2" type="ORF">GMARGA_LOCUS30154</name>
</gene>
<dbReference type="EMBL" id="CAJVQB010041940">
    <property type="protein sequence ID" value="CAG8829978.1"/>
    <property type="molecule type" value="Genomic_DNA"/>
</dbReference>
<evidence type="ECO:0000313" key="3">
    <source>
        <dbReference type="Proteomes" id="UP000789901"/>
    </source>
</evidence>
<reference evidence="2 3" key="1">
    <citation type="submission" date="2021-06" db="EMBL/GenBank/DDBJ databases">
        <authorList>
            <person name="Kallberg Y."/>
            <person name="Tangrot J."/>
            <person name="Rosling A."/>
        </authorList>
    </citation>
    <scope>NUCLEOTIDE SEQUENCE [LARGE SCALE GENOMIC DNA]</scope>
    <source>
        <strain evidence="2 3">120-4 pot B 10/14</strain>
    </source>
</reference>
<dbReference type="Proteomes" id="UP000789901">
    <property type="component" value="Unassembled WGS sequence"/>
</dbReference>
<sequence>MLVDLGSMGKIALVLNSLTILVYFAKVIADYATIIKHEKGYTSSPRRTEESNMTNNQVVT</sequence>
<feature type="transmembrane region" description="Helical" evidence="1">
    <location>
        <begin position="12"/>
        <end position="29"/>
    </location>
</feature>
<organism evidence="2 3">
    <name type="scientific">Gigaspora margarita</name>
    <dbReference type="NCBI Taxonomy" id="4874"/>
    <lineage>
        <taxon>Eukaryota</taxon>
        <taxon>Fungi</taxon>
        <taxon>Fungi incertae sedis</taxon>
        <taxon>Mucoromycota</taxon>
        <taxon>Glomeromycotina</taxon>
        <taxon>Glomeromycetes</taxon>
        <taxon>Diversisporales</taxon>
        <taxon>Gigasporaceae</taxon>
        <taxon>Gigaspora</taxon>
    </lineage>
</organism>
<evidence type="ECO:0000313" key="2">
    <source>
        <dbReference type="EMBL" id="CAG8829978.1"/>
    </source>
</evidence>
<name>A0ABN7WGJ7_GIGMA</name>
<proteinExistence type="predicted"/>
<protein>
    <submittedName>
        <fullName evidence="2">22704_t:CDS:1</fullName>
    </submittedName>
</protein>
<keyword evidence="1" id="KW-1133">Transmembrane helix</keyword>
<keyword evidence="1" id="KW-0812">Transmembrane</keyword>
<accession>A0ABN7WGJ7</accession>
<keyword evidence="3" id="KW-1185">Reference proteome</keyword>